<dbReference type="GO" id="GO:0008690">
    <property type="term" value="F:3-deoxy-manno-octulosonate cytidylyltransferase activity"/>
    <property type="evidence" value="ECO:0007669"/>
    <property type="project" value="UniProtKB-EC"/>
</dbReference>
<dbReference type="CDD" id="cd02517">
    <property type="entry name" value="CMP-KDO-Synthetase"/>
    <property type="match status" value="1"/>
</dbReference>
<dbReference type="EMBL" id="CBXV010000001">
    <property type="protein sequence ID" value="CDM64228.1"/>
    <property type="molecule type" value="Genomic_DNA"/>
</dbReference>
<dbReference type="Gene3D" id="3.90.550.10">
    <property type="entry name" value="Spore Coat Polysaccharide Biosynthesis Protein SpsA, Chain A"/>
    <property type="match status" value="1"/>
</dbReference>
<evidence type="ECO:0000313" key="4">
    <source>
        <dbReference type="EMBL" id="CDM64228.1"/>
    </source>
</evidence>
<reference evidence="4 5" key="1">
    <citation type="submission" date="2013-12" db="EMBL/GenBank/DDBJ databases">
        <authorList>
            <person name="Stott M."/>
        </authorList>
    </citation>
    <scope>NUCLEOTIDE SEQUENCE [LARGE SCALE GENOMIC DNA]</scope>
    <source>
        <strain evidence="4 5">K22</strain>
    </source>
</reference>
<dbReference type="AlphaFoldDB" id="A0A0B6WSL8"/>
<dbReference type="Pfam" id="PF02348">
    <property type="entry name" value="CTP_transf_3"/>
    <property type="match status" value="1"/>
</dbReference>
<dbReference type="NCBIfam" id="TIGR00466">
    <property type="entry name" value="kdsB"/>
    <property type="match status" value="1"/>
</dbReference>
<proteinExistence type="predicted"/>
<name>A0A0B6WSL8_9BACT</name>
<evidence type="ECO:0000256" key="3">
    <source>
        <dbReference type="ARBA" id="ARBA00022985"/>
    </source>
</evidence>
<keyword evidence="2 4" id="KW-0548">Nucleotidyltransferase</keyword>
<evidence type="ECO:0000313" key="5">
    <source>
        <dbReference type="Proteomes" id="UP000031518"/>
    </source>
</evidence>
<dbReference type="PANTHER" id="PTHR42866:SF2">
    <property type="entry name" value="3-DEOXY-MANNO-OCTULOSONATE CYTIDYLYLTRANSFERASE, MITOCHONDRIAL"/>
    <property type="match status" value="1"/>
</dbReference>
<reference evidence="4 5" key="2">
    <citation type="submission" date="2015-01" db="EMBL/GenBank/DDBJ databases">
        <title>Complete genome sequence of Pyrinomonas methylaliphatogenes type strain K22T.</title>
        <authorList>
            <person name="Lee K.C.Y."/>
            <person name="Power J.F."/>
            <person name="Dunfield P.F."/>
            <person name="Morgan X.C."/>
            <person name="Huttenhower C."/>
            <person name="Stott M.B."/>
        </authorList>
    </citation>
    <scope>NUCLEOTIDE SEQUENCE [LARGE SCALE GENOMIC DNA]</scope>
    <source>
        <strain evidence="4 5">K22</strain>
    </source>
</reference>
<dbReference type="GO" id="GO:0009103">
    <property type="term" value="P:lipopolysaccharide biosynthetic process"/>
    <property type="evidence" value="ECO:0007669"/>
    <property type="project" value="UniProtKB-KW"/>
</dbReference>
<keyword evidence="3" id="KW-0448">Lipopolysaccharide biosynthesis</keyword>
<dbReference type="Proteomes" id="UP000031518">
    <property type="component" value="Unassembled WGS sequence"/>
</dbReference>
<accession>A0A0B6WSL8</accession>
<gene>
    <name evidence="4" type="ORF">PYK22_00220</name>
</gene>
<dbReference type="InterPro" id="IPR029044">
    <property type="entry name" value="Nucleotide-diphossugar_trans"/>
</dbReference>
<dbReference type="PANTHER" id="PTHR42866">
    <property type="entry name" value="3-DEOXY-MANNO-OCTULOSONATE CYTIDYLYLTRANSFERASE"/>
    <property type="match status" value="1"/>
</dbReference>
<dbReference type="STRING" id="454194.PYK22_00220"/>
<protein>
    <submittedName>
        <fullName evidence="4">3-deoxy-D-manno-octulosonate cytidylyltransferase</fullName>
        <ecNumber evidence="4">2.7.7.38</ecNumber>
    </submittedName>
</protein>
<keyword evidence="1 4" id="KW-0808">Transferase</keyword>
<dbReference type="SUPFAM" id="SSF53448">
    <property type="entry name" value="Nucleotide-diphospho-sugar transferases"/>
    <property type="match status" value="1"/>
</dbReference>
<dbReference type="NCBIfam" id="NF003952">
    <property type="entry name" value="PRK05450.1-5"/>
    <property type="match status" value="1"/>
</dbReference>
<dbReference type="GO" id="GO:0005829">
    <property type="term" value="C:cytosol"/>
    <property type="evidence" value="ECO:0007669"/>
    <property type="project" value="TreeGrafter"/>
</dbReference>
<evidence type="ECO:0000256" key="2">
    <source>
        <dbReference type="ARBA" id="ARBA00022695"/>
    </source>
</evidence>
<dbReference type="EC" id="2.7.7.38" evidence="4"/>
<dbReference type="InterPro" id="IPR004528">
    <property type="entry name" value="KdsB"/>
</dbReference>
<evidence type="ECO:0000256" key="1">
    <source>
        <dbReference type="ARBA" id="ARBA00022679"/>
    </source>
</evidence>
<sequence length="244" mass="27250">MIVRVAERAASARSVERVIVATDDERVCLAVRAAGFEAVMTRAEHRSGSDRVAEVARELVDFTCIVNLQGDEPLISPQTIERAVRALIADRRAQVVTCYERIAEPGEVLDPDVVKIVIDERGYALYFSRAPIPFPRDAVQRYGSLEEALRAEPALLATFRKHTGLYAYRRDFLLEYSQERASDLECIESLEQLRALGMGARIRAIEVNAPTIGVDTFEDLMRVRAIWERGESEERINLAGGGDA</sequence>
<organism evidence="4 5">
    <name type="scientific">Pyrinomonas methylaliphatogenes</name>
    <dbReference type="NCBI Taxonomy" id="454194"/>
    <lineage>
        <taxon>Bacteria</taxon>
        <taxon>Pseudomonadati</taxon>
        <taxon>Acidobacteriota</taxon>
        <taxon>Blastocatellia</taxon>
        <taxon>Blastocatellales</taxon>
        <taxon>Pyrinomonadaceae</taxon>
        <taxon>Pyrinomonas</taxon>
    </lineage>
</organism>
<keyword evidence="5" id="KW-1185">Reference proteome</keyword>
<dbReference type="InterPro" id="IPR003329">
    <property type="entry name" value="Cytidylyl_trans"/>
</dbReference>